<dbReference type="PROSITE" id="PS51194">
    <property type="entry name" value="HELICASE_CTER"/>
    <property type="match status" value="1"/>
</dbReference>
<evidence type="ECO:0000313" key="11">
    <source>
        <dbReference type="EMBL" id="GAX21507.1"/>
    </source>
</evidence>
<dbReference type="InterPro" id="IPR014001">
    <property type="entry name" value="Helicase_ATP-bd"/>
</dbReference>
<feature type="chain" id="PRO_5013278196" description="ATP-dependent RNA helicase" evidence="8">
    <location>
        <begin position="22"/>
        <end position="569"/>
    </location>
</feature>
<dbReference type="PANTHER" id="PTHR24031">
    <property type="entry name" value="RNA HELICASE"/>
    <property type="match status" value="1"/>
</dbReference>
<comment type="caution">
    <text evidence="11">The sequence shown here is derived from an EMBL/GenBank/DDBJ whole genome shotgun (WGS) entry which is preliminary data.</text>
</comment>
<dbReference type="Pfam" id="PF00271">
    <property type="entry name" value="Helicase_C"/>
    <property type="match status" value="1"/>
</dbReference>
<dbReference type="Pfam" id="PF00270">
    <property type="entry name" value="DEAD"/>
    <property type="match status" value="1"/>
</dbReference>
<dbReference type="FunCoup" id="A0A1Z5K5J2">
    <property type="interactions" value="23"/>
</dbReference>
<feature type="compositionally biased region" description="Low complexity" evidence="7">
    <location>
        <begin position="70"/>
        <end position="79"/>
    </location>
</feature>
<keyword evidence="2 6" id="KW-0378">Hydrolase</keyword>
<keyword evidence="12" id="KW-1185">Reference proteome</keyword>
<feature type="region of interest" description="Disordered" evidence="7">
    <location>
        <begin position="48"/>
        <end position="82"/>
    </location>
</feature>
<name>A0A1Z5K5J2_FISSO</name>
<accession>A0A1Z5K5J2</accession>
<gene>
    <name evidence="11" type="ORF">FisN_4Hh570</name>
</gene>
<evidence type="ECO:0000256" key="3">
    <source>
        <dbReference type="ARBA" id="ARBA00022806"/>
    </source>
</evidence>
<comment type="function">
    <text evidence="6">RNA helicase.</text>
</comment>
<protein>
    <recommendedName>
        <fullName evidence="6">ATP-dependent RNA helicase</fullName>
        <ecNumber evidence="6">3.6.4.13</ecNumber>
    </recommendedName>
</protein>
<dbReference type="InterPro" id="IPR001650">
    <property type="entry name" value="Helicase_C-like"/>
</dbReference>
<dbReference type="PROSITE" id="PS51257">
    <property type="entry name" value="PROKAR_LIPOPROTEIN"/>
    <property type="match status" value="1"/>
</dbReference>
<evidence type="ECO:0000313" key="12">
    <source>
        <dbReference type="Proteomes" id="UP000198406"/>
    </source>
</evidence>
<comment type="similarity">
    <text evidence="6">Belongs to the DEAD box helicase family.</text>
</comment>
<feature type="signal peptide" evidence="8">
    <location>
        <begin position="1"/>
        <end position="21"/>
    </location>
</feature>
<evidence type="ECO:0000256" key="4">
    <source>
        <dbReference type="ARBA" id="ARBA00022840"/>
    </source>
</evidence>
<dbReference type="InParanoid" id="A0A1Z5K5J2"/>
<dbReference type="InterPro" id="IPR027417">
    <property type="entry name" value="P-loop_NTPase"/>
</dbReference>
<keyword evidence="5 6" id="KW-0694">RNA-binding</keyword>
<comment type="domain">
    <text evidence="6">The Q motif is unique to and characteristic of the DEAD box family of RNA helicases and controls ATP binding and hydrolysis.</text>
</comment>
<evidence type="ECO:0000256" key="8">
    <source>
        <dbReference type="SAM" id="SignalP"/>
    </source>
</evidence>
<dbReference type="SMART" id="SM00490">
    <property type="entry name" value="HELICc"/>
    <property type="match status" value="1"/>
</dbReference>
<evidence type="ECO:0000259" key="9">
    <source>
        <dbReference type="PROSITE" id="PS51192"/>
    </source>
</evidence>
<dbReference type="SMART" id="SM00487">
    <property type="entry name" value="DEXDc"/>
    <property type="match status" value="1"/>
</dbReference>
<dbReference type="EC" id="3.6.4.13" evidence="6"/>
<keyword evidence="4 6" id="KW-0067">ATP-binding</keyword>
<organism evidence="11 12">
    <name type="scientific">Fistulifera solaris</name>
    <name type="common">Oleaginous diatom</name>
    <dbReference type="NCBI Taxonomy" id="1519565"/>
    <lineage>
        <taxon>Eukaryota</taxon>
        <taxon>Sar</taxon>
        <taxon>Stramenopiles</taxon>
        <taxon>Ochrophyta</taxon>
        <taxon>Bacillariophyta</taxon>
        <taxon>Bacillariophyceae</taxon>
        <taxon>Bacillariophycidae</taxon>
        <taxon>Naviculales</taxon>
        <taxon>Naviculaceae</taxon>
        <taxon>Fistulifera</taxon>
    </lineage>
</organism>
<evidence type="ECO:0000259" key="10">
    <source>
        <dbReference type="PROSITE" id="PS51194"/>
    </source>
</evidence>
<dbReference type="Proteomes" id="UP000198406">
    <property type="component" value="Unassembled WGS sequence"/>
</dbReference>
<dbReference type="PROSITE" id="PS51192">
    <property type="entry name" value="HELICASE_ATP_BIND_1"/>
    <property type="match status" value="1"/>
</dbReference>
<dbReference type="GO" id="GO:0016787">
    <property type="term" value="F:hydrolase activity"/>
    <property type="evidence" value="ECO:0007669"/>
    <property type="project" value="UniProtKB-KW"/>
</dbReference>
<dbReference type="InterPro" id="IPR011545">
    <property type="entry name" value="DEAD/DEAH_box_helicase_dom"/>
</dbReference>
<sequence>MRHGFGAHVLLVLLACLSANAFLPSVPQSLSVNPSASLLSLLSDSIQPSVRSDRPNQPIRRGARVPVAPPGQQSPASAPFQDSTILTSTRFDEIKSLHPSLLRAIHEMGLEQMTDIQAQSWPHALNGTSCVGKAKTGTGKTLSFLLPSIQRLLDTRTFLPGRSVGILIIAPTRELAQQIGDEAERLLKYLPKIWTVQSMYGGTQMRRDSNMWAKQKPAILVSTTGRLLDHIRETRVKGRKFGDIILSDIPIIVLDETDRLVEGFWKDIKTISSQLPRPEKRQTLLFSATLPKSVEKSFEQYLPKEYVKIDCVGNIASGERANSQVKQSYLQLTNMEDYVCTLVFLLQSAMTDQPDRFKLVVFFPTAKLARFFAEYLSTVMEIGPVWEIHSRMSQSSRSRVSSSFRSASNGILLTSDVTARGMDYPDVTCVIQYGAPYSADLYLHRLGRTGRAGKEGAGLQVLLPFESVLQKTFIKQNVPQHEASLSLDQNDQERLDKGKHLIGSRHATLTPKAEAAYLSMVAYYQEYARRNISADEIMDAAHKFSKSVGLVHVPSLPEELANQLRKYRK</sequence>
<reference evidence="11 12" key="1">
    <citation type="journal article" date="2015" name="Plant Cell">
        <title>Oil accumulation by the oleaginous diatom Fistulifera solaris as revealed by the genome and transcriptome.</title>
        <authorList>
            <person name="Tanaka T."/>
            <person name="Maeda Y."/>
            <person name="Veluchamy A."/>
            <person name="Tanaka M."/>
            <person name="Abida H."/>
            <person name="Marechal E."/>
            <person name="Bowler C."/>
            <person name="Muto M."/>
            <person name="Sunaga Y."/>
            <person name="Tanaka M."/>
            <person name="Yoshino T."/>
            <person name="Taniguchi T."/>
            <person name="Fukuda Y."/>
            <person name="Nemoto M."/>
            <person name="Matsumoto M."/>
            <person name="Wong P.S."/>
            <person name="Aburatani S."/>
            <person name="Fujibuchi W."/>
        </authorList>
    </citation>
    <scope>NUCLEOTIDE SEQUENCE [LARGE SCALE GENOMIC DNA]</scope>
    <source>
        <strain evidence="11 12">JPCC DA0580</strain>
    </source>
</reference>
<evidence type="ECO:0000256" key="1">
    <source>
        <dbReference type="ARBA" id="ARBA00022741"/>
    </source>
</evidence>
<dbReference type="SUPFAM" id="SSF52540">
    <property type="entry name" value="P-loop containing nucleoside triphosphate hydrolases"/>
    <property type="match status" value="2"/>
</dbReference>
<proteinExistence type="inferred from homology"/>
<dbReference type="GO" id="GO:0005524">
    <property type="term" value="F:ATP binding"/>
    <property type="evidence" value="ECO:0007669"/>
    <property type="project" value="UniProtKB-UniRule"/>
</dbReference>
<comment type="catalytic activity">
    <reaction evidence="6">
        <text>ATP + H2O = ADP + phosphate + H(+)</text>
        <dbReference type="Rhea" id="RHEA:13065"/>
        <dbReference type="ChEBI" id="CHEBI:15377"/>
        <dbReference type="ChEBI" id="CHEBI:15378"/>
        <dbReference type="ChEBI" id="CHEBI:30616"/>
        <dbReference type="ChEBI" id="CHEBI:43474"/>
        <dbReference type="ChEBI" id="CHEBI:456216"/>
        <dbReference type="EC" id="3.6.4.13"/>
    </reaction>
</comment>
<keyword evidence="1 6" id="KW-0547">Nucleotide-binding</keyword>
<dbReference type="GO" id="GO:0003723">
    <property type="term" value="F:RNA binding"/>
    <property type="evidence" value="ECO:0007669"/>
    <property type="project" value="UniProtKB-UniRule"/>
</dbReference>
<dbReference type="Gene3D" id="3.40.50.300">
    <property type="entry name" value="P-loop containing nucleotide triphosphate hydrolases"/>
    <property type="match status" value="2"/>
</dbReference>
<keyword evidence="3 6" id="KW-0347">Helicase</keyword>
<evidence type="ECO:0000256" key="2">
    <source>
        <dbReference type="ARBA" id="ARBA00022801"/>
    </source>
</evidence>
<dbReference type="InterPro" id="IPR044742">
    <property type="entry name" value="DEAD/DEAH_RhlB"/>
</dbReference>
<feature type="domain" description="Helicase C-terminal" evidence="10">
    <location>
        <begin position="345"/>
        <end position="486"/>
    </location>
</feature>
<dbReference type="AlphaFoldDB" id="A0A1Z5K5J2"/>
<keyword evidence="8" id="KW-0732">Signal</keyword>
<evidence type="ECO:0000256" key="7">
    <source>
        <dbReference type="SAM" id="MobiDB-lite"/>
    </source>
</evidence>
<feature type="domain" description="Helicase ATP-binding" evidence="9">
    <location>
        <begin position="121"/>
        <end position="308"/>
    </location>
</feature>
<dbReference type="OrthoDB" id="193716at2759"/>
<dbReference type="GO" id="GO:0003724">
    <property type="term" value="F:RNA helicase activity"/>
    <property type="evidence" value="ECO:0007669"/>
    <property type="project" value="UniProtKB-EC"/>
</dbReference>
<evidence type="ECO:0000256" key="6">
    <source>
        <dbReference type="RuleBase" id="RU365068"/>
    </source>
</evidence>
<dbReference type="EMBL" id="BDSP01000168">
    <property type="protein sequence ID" value="GAX21507.1"/>
    <property type="molecule type" value="Genomic_DNA"/>
</dbReference>
<dbReference type="CDD" id="cd00268">
    <property type="entry name" value="DEADc"/>
    <property type="match status" value="1"/>
</dbReference>
<evidence type="ECO:0000256" key="5">
    <source>
        <dbReference type="ARBA" id="ARBA00022884"/>
    </source>
</evidence>